<dbReference type="AlphaFoldDB" id="A0A6V8LV65"/>
<organism evidence="1 2">
    <name type="scientific">Fundidesulfovibrio magnetotacticus</name>
    <dbReference type="NCBI Taxonomy" id="2730080"/>
    <lineage>
        <taxon>Bacteria</taxon>
        <taxon>Pseudomonadati</taxon>
        <taxon>Thermodesulfobacteriota</taxon>
        <taxon>Desulfovibrionia</taxon>
        <taxon>Desulfovibrionales</taxon>
        <taxon>Desulfovibrionaceae</taxon>
        <taxon>Fundidesulfovibrio</taxon>
    </lineage>
</organism>
<reference evidence="1 2" key="2">
    <citation type="submission" date="2020-05" db="EMBL/GenBank/DDBJ databases">
        <title>Draft genome sequence of Desulfovibrio sp. strainFSS-1.</title>
        <authorList>
            <person name="Shimoshige H."/>
            <person name="Kobayashi H."/>
            <person name="Maekawa T."/>
        </authorList>
    </citation>
    <scope>NUCLEOTIDE SEQUENCE [LARGE SCALE GENOMIC DNA]</scope>
    <source>
        <strain evidence="1 2">SIID29052-01</strain>
    </source>
</reference>
<name>A0A6V8LV65_9BACT</name>
<gene>
    <name evidence="1" type="ORF">NNJEOMEG_01837</name>
</gene>
<protein>
    <submittedName>
        <fullName evidence="1">Uncharacterized protein</fullName>
    </submittedName>
</protein>
<sequence>MFTNHTFNALTVLRAMLKGYAVEILGDRYAYDEETRRVGVLRKEGADEFLVYADIDLNRFLSMCEQVDEDKIHEMLAVLNHDPEELRPAPDVVRGERFH</sequence>
<comment type="caution">
    <text evidence="1">The sequence shown here is derived from an EMBL/GenBank/DDBJ whole genome shotgun (WGS) entry which is preliminary data.</text>
</comment>
<accession>A0A6V8LV65</accession>
<dbReference type="RefSeq" id="WP_173083620.1">
    <property type="nucleotide sequence ID" value="NZ_BLTE01000007.1"/>
</dbReference>
<proteinExistence type="predicted"/>
<evidence type="ECO:0000313" key="1">
    <source>
        <dbReference type="EMBL" id="GFK93999.1"/>
    </source>
</evidence>
<evidence type="ECO:0000313" key="2">
    <source>
        <dbReference type="Proteomes" id="UP000494245"/>
    </source>
</evidence>
<dbReference type="Proteomes" id="UP000494245">
    <property type="component" value="Unassembled WGS sequence"/>
</dbReference>
<reference evidence="1 2" key="1">
    <citation type="submission" date="2020-04" db="EMBL/GenBank/DDBJ databases">
        <authorList>
            <consortium name="Desulfovibrio sp. FSS-1 genome sequencing consortium"/>
            <person name="Shimoshige H."/>
            <person name="Kobayashi H."/>
            <person name="Maekawa T."/>
        </authorList>
    </citation>
    <scope>NUCLEOTIDE SEQUENCE [LARGE SCALE GENOMIC DNA]</scope>
    <source>
        <strain evidence="1 2">SIID29052-01</strain>
    </source>
</reference>
<dbReference type="EMBL" id="BLTE01000007">
    <property type="protein sequence ID" value="GFK93999.1"/>
    <property type="molecule type" value="Genomic_DNA"/>
</dbReference>
<keyword evidence="2" id="KW-1185">Reference proteome</keyword>